<organism evidence="3 4">
    <name type="scientific">Rhodococcus tukisamuensis</name>
    <dbReference type="NCBI Taxonomy" id="168276"/>
    <lineage>
        <taxon>Bacteria</taxon>
        <taxon>Bacillati</taxon>
        <taxon>Actinomycetota</taxon>
        <taxon>Actinomycetes</taxon>
        <taxon>Mycobacteriales</taxon>
        <taxon>Nocardiaceae</taxon>
        <taxon>Rhodococcus</taxon>
    </lineage>
</organism>
<evidence type="ECO:0000313" key="3">
    <source>
        <dbReference type="EMBL" id="SDD90509.1"/>
    </source>
</evidence>
<feature type="domain" description="AB hydrolase-1" evidence="2">
    <location>
        <begin position="45"/>
        <end position="292"/>
    </location>
</feature>
<dbReference type="STRING" id="168276.SAMN05444580_107205"/>
<keyword evidence="4" id="KW-1185">Reference proteome</keyword>
<dbReference type="InterPro" id="IPR029058">
    <property type="entry name" value="AB_hydrolase_fold"/>
</dbReference>
<dbReference type="PANTHER" id="PTHR43689">
    <property type="entry name" value="HYDROLASE"/>
    <property type="match status" value="1"/>
</dbReference>
<evidence type="ECO:0000259" key="2">
    <source>
        <dbReference type="Pfam" id="PF00561"/>
    </source>
</evidence>
<dbReference type="InterPro" id="IPR000073">
    <property type="entry name" value="AB_hydrolase_1"/>
</dbReference>
<name>A0A1G6YJE2_9NOCA</name>
<dbReference type="Pfam" id="PF00561">
    <property type="entry name" value="Abhydrolase_1"/>
    <property type="match status" value="1"/>
</dbReference>
<dbReference type="PANTHER" id="PTHR43689:SF8">
    <property type="entry name" value="ALPHA_BETA-HYDROLASES SUPERFAMILY PROTEIN"/>
    <property type="match status" value="1"/>
</dbReference>
<dbReference type="EMBL" id="FNAB01000007">
    <property type="protein sequence ID" value="SDD90509.1"/>
    <property type="molecule type" value="Genomic_DNA"/>
</dbReference>
<reference evidence="3 4" key="1">
    <citation type="submission" date="2016-10" db="EMBL/GenBank/DDBJ databases">
        <authorList>
            <person name="de Groot N.N."/>
        </authorList>
    </citation>
    <scope>NUCLEOTIDE SEQUENCE [LARGE SCALE GENOMIC DNA]</scope>
    <source>
        <strain evidence="3 4">JCM 11308</strain>
    </source>
</reference>
<dbReference type="SUPFAM" id="SSF53474">
    <property type="entry name" value="alpha/beta-Hydrolases"/>
    <property type="match status" value="1"/>
</dbReference>
<proteinExistence type="predicted"/>
<evidence type="ECO:0000256" key="1">
    <source>
        <dbReference type="SAM" id="MobiDB-lite"/>
    </source>
</evidence>
<dbReference type="AlphaFoldDB" id="A0A1G6YJE2"/>
<sequence length="323" mass="33302">MSIPGRGLGDLDQCSPPWPATEIELGGNRVNVRRTPGGAGAQPGLYLHGLGGSSLAWTDLAALLSPLVDGHALDFPGHGYSGPAADGDYSVDRLVLLTIEYLERIGPAHLVGNSLGGAVAVRVAGRRPDLVRTLTLISPAFPDLRPQPRRLAYLPLSLPAVPVLGGWAAGLMARVPAEQQVRAEIAAVWGGDPSGIDPVRLGQDVTLAEDRAAMSWSAVAVARTFTSLLHSWTAGRGRHWGAARAVLAPALVIWGEADRLVGVGLARRVAEAIPGGRLRVLEGVGHMAQREAPVESAAAIADLLRGAAERAGSGAPDGAGGGL</sequence>
<dbReference type="GO" id="GO:0003824">
    <property type="term" value="F:catalytic activity"/>
    <property type="evidence" value="ECO:0007669"/>
    <property type="project" value="UniProtKB-ARBA"/>
</dbReference>
<dbReference type="Gene3D" id="3.40.50.1820">
    <property type="entry name" value="alpha/beta hydrolase"/>
    <property type="match status" value="1"/>
</dbReference>
<accession>A0A1G6YJE2</accession>
<feature type="region of interest" description="Disordered" evidence="1">
    <location>
        <begin position="1"/>
        <end position="22"/>
    </location>
</feature>
<dbReference type="RefSeq" id="WP_072843787.1">
    <property type="nucleotide sequence ID" value="NZ_FNAB01000007.1"/>
</dbReference>
<evidence type="ECO:0000313" key="4">
    <source>
        <dbReference type="Proteomes" id="UP000199417"/>
    </source>
</evidence>
<protein>
    <submittedName>
        <fullName evidence="3">Pimeloyl-ACP methyl ester carboxylesterase</fullName>
    </submittedName>
</protein>
<gene>
    <name evidence="3" type="ORF">SAMN05444580_107205</name>
</gene>
<dbReference type="Proteomes" id="UP000199417">
    <property type="component" value="Unassembled WGS sequence"/>
</dbReference>